<feature type="compositionally biased region" description="Basic and acidic residues" evidence="1">
    <location>
        <begin position="130"/>
        <end position="139"/>
    </location>
</feature>
<dbReference type="InterPro" id="IPR007313">
    <property type="entry name" value="FxsA"/>
</dbReference>
<proteinExistence type="predicted"/>
<keyword evidence="4" id="KW-1185">Reference proteome</keyword>
<evidence type="ECO:0000256" key="1">
    <source>
        <dbReference type="SAM" id="MobiDB-lite"/>
    </source>
</evidence>
<evidence type="ECO:0000313" key="4">
    <source>
        <dbReference type="Proteomes" id="UP000247555"/>
    </source>
</evidence>
<dbReference type="NCBIfam" id="NF008528">
    <property type="entry name" value="PRK11463.1-2"/>
    <property type="match status" value="1"/>
</dbReference>
<name>A0A318KN86_9NEIS</name>
<dbReference type="PANTHER" id="PTHR35335">
    <property type="entry name" value="UPF0716 PROTEIN FXSA"/>
    <property type="match status" value="1"/>
</dbReference>
<organism evidence="3 4">
    <name type="scientific">Rivihabitans pingtungensis</name>
    <dbReference type="NCBI Taxonomy" id="1054498"/>
    <lineage>
        <taxon>Bacteria</taxon>
        <taxon>Pseudomonadati</taxon>
        <taxon>Pseudomonadota</taxon>
        <taxon>Betaproteobacteria</taxon>
        <taxon>Neisseriales</taxon>
        <taxon>Aquaspirillaceae</taxon>
        <taxon>Rivihabitans</taxon>
    </lineage>
</organism>
<dbReference type="PANTHER" id="PTHR35335:SF1">
    <property type="entry name" value="UPF0716 PROTEIN FXSA"/>
    <property type="match status" value="1"/>
</dbReference>
<keyword evidence="2" id="KW-0812">Transmembrane</keyword>
<dbReference type="EMBL" id="QJKI01000008">
    <property type="protein sequence ID" value="PXX79231.1"/>
    <property type="molecule type" value="Genomic_DNA"/>
</dbReference>
<sequence>MRRFAWIVLAFPVIELIGLVLLAGRIGGLATLLWLVASALVGMWILRNQRLGLLLTAWGALNQGGQMSLYQMLWPLRFLLAGVLLIFPGVISDIIALILLLPLRGPQLGAGQSAPGEGPRAANDSVIEGEFSRVDDPKKRLPGQD</sequence>
<feature type="region of interest" description="Disordered" evidence="1">
    <location>
        <begin position="109"/>
        <end position="145"/>
    </location>
</feature>
<keyword evidence="2" id="KW-1133">Transmembrane helix</keyword>
<feature type="transmembrane region" description="Helical" evidence="2">
    <location>
        <begin position="26"/>
        <end position="46"/>
    </location>
</feature>
<keyword evidence="2" id="KW-0472">Membrane</keyword>
<feature type="transmembrane region" description="Helical" evidence="2">
    <location>
        <begin position="79"/>
        <end position="103"/>
    </location>
</feature>
<dbReference type="Pfam" id="PF04186">
    <property type="entry name" value="FxsA"/>
    <property type="match status" value="1"/>
</dbReference>
<gene>
    <name evidence="3" type="ORF">DFR34_108127</name>
</gene>
<comment type="caution">
    <text evidence="3">The sequence shown here is derived from an EMBL/GenBank/DDBJ whole genome shotgun (WGS) entry which is preliminary data.</text>
</comment>
<dbReference type="AlphaFoldDB" id="A0A318KN86"/>
<dbReference type="GO" id="GO:0016020">
    <property type="term" value="C:membrane"/>
    <property type="evidence" value="ECO:0007669"/>
    <property type="project" value="InterPro"/>
</dbReference>
<dbReference type="OrthoDB" id="8607010at2"/>
<dbReference type="Proteomes" id="UP000247555">
    <property type="component" value="Unassembled WGS sequence"/>
</dbReference>
<accession>A0A318KN86</accession>
<evidence type="ECO:0000313" key="3">
    <source>
        <dbReference type="EMBL" id="PXX79231.1"/>
    </source>
</evidence>
<evidence type="ECO:0000256" key="2">
    <source>
        <dbReference type="SAM" id="Phobius"/>
    </source>
</evidence>
<dbReference type="RefSeq" id="WP_110390677.1">
    <property type="nucleotide sequence ID" value="NZ_QJKI01000008.1"/>
</dbReference>
<protein>
    <submittedName>
        <fullName evidence="3">UPF0716 protein FxsA</fullName>
    </submittedName>
</protein>
<reference evidence="3 4" key="1">
    <citation type="submission" date="2018-05" db="EMBL/GenBank/DDBJ databases">
        <title>Genomic Encyclopedia of Type Strains, Phase IV (KMG-IV): sequencing the most valuable type-strain genomes for metagenomic binning, comparative biology and taxonomic classification.</title>
        <authorList>
            <person name="Goeker M."/>
        </authorList>
    </citation>
    <scope>NUCLEOTIDE SEQUENCE [LARGE SCALE GENOMIC DNA]</scope>
    <source>
        <strain evidence="3 4">DSM 29661</strain>
    </source>
</reference>